<evidence type="ECO:0000256" key="3">
    <source>
        <dbReference type="ARBA" id="ARBA00022475"/>
    </source>
</evidence>
<evidence type="ECO:0000313" key="5">
    <source>
        <dbReference type="EMBL" id="PIR87730.1"/>
    </source>
</evidence>
<organism evidence="5 6">
    <name type="scientific">Candidatus Harrisonbacteria bacterium CG10_big_fil_rev_8_21_14_0_10_45_28</name>
    <dbReference type="NCBI Taxonomy" id="1974586"/>
    <lineage>
        <taxon>Bacteria</taxon>
        <taxon>Candidatus Harrisoniibacteriota</taxon>
    </lineage>
</organism>
<dbReference type="Gene3D" id="3.30.460.20">
    <property type="entry name" value="CorA soluble domain-like"/>
    <property type="match status" value="1"/>
</dbReference>
<keyword evidence="3" id="KW-1003">Cell membrane</keyword>
<dbReference type="Gene3D" id="1.20.58.340">
    <property type="entry name" value="Magnesium transport protein CorA, transmembrane region"/>
    <property type="match status" value="1"/>
</dbReference>
<gene>
    <name evidence="5" type="ORF">COU10_03125</name>
</gene>
<dbReference type="SUPFAM" id="SSF143865">
    <property type="entry name" value="CorA soluble domain-like"/>
    <property type="match status" value="1"/>
</dbReference>
<name>A0A2H0UMV8_9BACT</name>
<keyword evidence="2" id="KW-0813">Transport</keyword>
<comment type="subcellular location">
    <subcellularLocation>
        <location evidence="1">Cell membrane</location>
        <topology evidence="1">Multi-pass membrane protein</topology>
    </subcellularLocation>
</comment>
<dbReference type="InterPro" id="IPR002523">
    <property type="entry name" value="MgTranspt_CorA/ZnTranspt_ZntB"/>
</dbReference>
<evidence type="ECO:0000256" key="4">
    <source>
        <dbReference type="SAM" id="Phobius"/>
    </source>
</evidence>
<protein>
    <recommendedName>
        <fullName evidence="7">Magnesium transporter CorA</fullName>
    </recommendedName>
</protein>
<dbReference type="GO" id="GO:0015095">
    <property type="term" value="F:magnesium ion transmembrane transporter activity"/>
    <property type="evidence" value="ECO:0007669"/>
    <property type="project" value="TreeGrafter"/>
</dbReference>
<dbReference type="PANTHER" id="PTHR46494:SF1">
    <property type="entry name" value="CORA FAMILY METAL ION TRANSPORTER (EUROFUNG)"/>
    <property type="match status" value="1"/>
</dbReference>
<dbReference type="GO" id="GO:0050897">
    <property type="term" value="F:cobalt ion binding"/>
    <property type="evidence" value="ECO:0007669"/>
    <property type="project" value="TreeGrafter"/>
</dbReference>
<dbReference type="GO" id="GO:0005886">
    <property type="term" value="C:plasma membrane"/>
    <property type="evidence" value="ECO:0007669"/>
    <property type="project" value="UniProtKB-SubCell"/>
</dbReference>
<feature type="transmembrane region" description="Helical" evidence="4">
    <location>
        <begin position="276"/>
        <end position="296"/>
    </location>
</feature>
<evidence type="ECO:0000256" key="2">
    <source>
        <dbReference type="ARBA" id="ARBA00022448"/>
    </source>
</evidence>
<evidence type="ECO:0000256" key="1">
    <source>
        <dbReference type="ARBA" id="ARBA00004651"/>
    </source>
</evidence>
<dbReference type="EMBL" id="PFBC01000050">
    <property type="protein sequence ID" value="PIR87730.1"/>
    <property type="molecule type" value="Genomic_DNA"/>
</dbReference>
<dbReference type="AlphaFoldDB" id="A0A2H0UMV8"/>
<reference evidence="6" key="1">
    <citation type="submission" date="2017-09" db="EMBL/GenBank/DDBJ databases">
        <title>Depth-based differentiation of microbial function through sediment-hosted aquifers and enrichment of novel symbionts in the deep terrestrial subsurface.</title>
        <authorList>
            <person name="Probst A.J."/>
            <person name="Ladd B."/>
            <person name="Jarett J.K."/>
            <person name="Geller-Mcgrath D.E."/>
            <person name="Sieber C.M.K."/>
            <person name="Emerson J.B."/>
            <person name="Anantharaman K."/>
            <person name="Thomas B.C."/>
            <person name="Malmstrom R."/>
            <person name="Stieglmeier M."/>
            <person name="Klingl A."/>
            <person name="Woyke T."/>
            <person name="Ryan C.M."/>
            <person name="Banfield J.F."/>
        </authorList>
    </citation>
    <scope>NUCLEOTIDE SEQUENCE [LARGE SCALE GENOMIC DNA]</scope>
</reference>
<dbReference type="GO" id="GO:0000287">
    <property type="term" value="F:magnesium ion binding"/>
    <property type="evidence" value="ECO:0007669"/>
    <property type="project" value="TreeGrafter"/>
</dbReference>
<feature type="transmembrane region" description="Helical" evidence="4">
    <location>
        <begin position="245"/>
        <end position="264"/>
    </location>
</feature>
<keyword evidence="4" id="KW-1133">Transmembrane helix</keyword>
<dbReference type="InterPro" id="IPR045861">
    <property type="entry name" value="CorA_cytoplasmic_dom"/>
</dbReference>
<accession>A0A2H0UMV8</accession>
<evidence type="ECO:0008006" key="7">
    <source>
        <dbReference type="Google" id="ProtNLM"/>
    </source>
</evidence>
<dbReference type="Proteomes" id="UP000230903">
    <property type="component" value="Unassembled WGS sequence"/>
</dbReference>
<dbReference type="GO" id="GO:0015087">
    <property type="term" value="F:cobalt ion transmembrane transporter activity"/>
    <property type="evidence" value="ECO:0007669"/>
    <property type="project" value="TreeGrafter"/>
</dbReference>
<sequence>MRTIKEKIAWTDILNPSAEDIELLKKQFNFHPLILKELTSPSPRIRIESFEEYLFIVYHVPVYDAQTKTSRRAEIDFIVTKNHLITIHYEPLEQIDDLYSKLLNDEELRTKVFKDTTLLALHHIFDRLIAFSMRQLRHIEEKIGALTHESAMDNHEDLLKRLGYIKRDILDYRLITGTQEKFFESLKKIGVEFWGVKNKVYLADLENENIPIHQNVSNYLEIVESLEVTNAQLLSIETNNTIKKFTVGAFLFSIPFFFVFLQSIPYISQFTLASPLHFWLTASFVLLLVLSLGAMLRKKGLF</sequence>
<keyword evidence="4" id="KW-0472">Membrane</keyword>
<evidence type="ECO:0000313" key="6">
    <source>
        <dbReference type="Proteomes" id="UP000230903"/>
    </source>
</evidence>
<comment type="caution">
    <text evidence="5">The sequence shown here is derived from an EMBL/GenBank/DDBJ whole genome shotgun (WGS) entry which is preliminary data.</text>
</comment>
<keyword evidence="4" id="KW-0812">Transmembrane</keyword>
<dbReference type="Pfam" id="PF01544">
    <property type="entry name" value="CorA"/>
    <property type="match status" value="1"/>
</dbReference>
<dbReference type="PANTHER" id="PTHR46494">
    <property type="entry name" value="CORA FAMILY METAL ION TRANSPORTER (EUROFUNG)"/>
    <property type="match status" value="1"/>
</dbReference>
<proteinExistence type="predicted"/>